<evidence type="ECO:0000256" key="1">
    <source>
        <dbReference type="SAM" id="Phobius"/>
    </source>
</evidence>
<proteinExistence type="predicted"/>
<evidence type="ECO:0000313" key="2">
    <source>
        <dbReference type="EMBL" id="MDP9898857.1"/>
    </source>
</evidence>
<feature type="transmembrane region" description="Helical" evidence="1">
    <location>
        <begin position="38"/>
        <end position="60"/>
    </location>
</feature>
<keyword evidence="3" id="KW-1185">Reference proteome</keyword>
<keyword evidence="1" id="KW-0812">Transmembrane</keyword>
<sequence>MTQQAKPHATLEKWIWILIYGGLFALILGIATGRTDPALGWTIAVPGVVVAVIGFILIFVRSRLKDQP</sequence>
<dbReference type="Proteomes" id="UP001226867">
    <property type="component" value="Unassembled WGS sequence"/>
</dbReference>
<dbReference type="RefSeq" id="WP_307688677.1">
    <property type="nucleotide sequence ID" value="NZ_JAUSRO010000003.1"/>
</dbReference>
<keyword evidence="1" id="KW-1133">Transmembrane helix</keyword>
<keyword evidence="1" id="KW-0472">Membrane</keyword>
<feature type="transmembrane region" description="Helical" evidence="1">
    <location>
        <begin position="14"/>
        <end position="32"/>
    </location>
</feature>
<evidence type="ECO:0000313" key="3">
    <source>
        <dbReference type="Proteomes" id="UP001226867"/>
    </source>
</evidence>
<gene>
    <name evidence="2" type="ORF">J2W36_001101</name>
</gene>
<dbReference type="EMBL" id="JAUSRO010000003">
    <property type="protein sequence ID" value="MDP9898857.1"/>
    <property type="molecule type" value="Genomic_DNA"/>
</dbReference>
<protein>
    <submittedName>
        <fullName evidence="2">Glucan phosphoethanolaminetransferase (Alkaline phosphatase superfamily)</fullName>
    </submittedName>
</protein>
<comment type="caution">
    <text evidence="2">The sequence shown here is derived from an EMBL/GenBank/DDBJ whole genome shotgun (WGS) entry which is preliminary data.</text>
</comment>
<reference evidence="2 3" key="1">
    <citation type="submission" date="2023-07" db="EMBL/GenBank/DDBJ databases">
        <title>Sorghum-associated microbial communities from plants grown in Nebraska, USA.</title>
        <authorList>
            <person name="Schachtman D."/>
        </authorList>
    </citation>
    <scope>NUCLEOTIDE SEQUENCE [LARGE SCALE GENOMIC DNA]</scope>
    <source>
        <strain evidence="2 3">DS1607</strain>
    </source>
</reference>
<organism evidence="2 3">
    <name type="scientific">Variovorax ginsengisoli</name>
    <dbReference type="NCBI Taxonomy" id="363844"/>
    <lineage>
        <taxon>Bacteria</taxon>
        <taxon>Pseudomonadati</taxon>
        <taxon>Pseudomonadota</taxon>
        <taxon>Betaproteobacteria</taxon>
        <taxon>Burkholderiales</taxon>
        <taxon>Comamonadaceae</taxon>
        <taxon>Variovorax</taxon>
    </lineage>
</organism>
<accession>A0ABT9S3C8</accession>
<name>A0ABT9S3C8_9BURK</name>